<keyword evidence="2" id="KW-0813">Transport</keyword>
<evidence type="ECO:0000256" key="6">
    <source>
        <dbReference type="ARBA" id="ARBA00023010"/>
    </source>
</evidence>
<organism evidence="10 11">
    <name type="scientific">Brevibacterium luteolum</name>
    <dbReference type="NCBI Taxonomy" id="199591"/>
    <lineage>
        <taxon>Bacteria</taxon>
        <taxon>Bacillati</taxon>
        <taxon>Actinomycetota</taxon>
        <taxon>Actinomycetes</taxon>
        <taxon>Micrococcales</taxon>
        <taxon>Brevibacteriaceae</taxon>
        <taxon>Brevibacterium</taxon>
    </lineage>
</organism>
<evidence type="ECO:0000256" key="8">
    <source>
        <dbReference type="SAM" id="MobiDB-lite"/>
    </source>
</evidence>
<evidence type="ECO:0000256" key="3">
    <source>
        <dbReference type="ARBA" id="ARBA00022692"/>
    </source>
</evidence>
<dbReference type="Proteomes" id="UP000501518">
    <property type="component" value="Chromosome"/>
</dbReference>
<dbReference type="KEGG" id="blut:EW640_05060"/>
<reference evidence="10 11" key="1">
    <citation type="submission" date="2019-02" db="EMBL/GenBank/DDBJ databases">
        <title>Complete Genome Sequence and Methylome Analysis of Brevibacterium luteolum NEB1784.</title>
        <authorList>
            <person name="Fomenkov A."/>
            <person name="Roberts R.J."/>
        </authorList>
    </citation>
    <scope>NUCLEOTIDE SEQUENCE [LARGE SCALE GENOMIC DNA]</scope>
    <source>
        <strain evidence="10 11">NEB1784</strain>
    </source>
</reference>
<dbReference type="GO" id="GO:0016020">
    <property type="term" value="C:membrane"/>
    <property type="evidence" value="ECO:0007669"/>
    <property type="project" value="UniProtKB-SubCell"/>
</dbReference>
<feature type="region of interest" description="Disordered" evidence="8">
    <location>
        <begin position="82"/>
        <end position="117"/>
    </location>
</feature>
<evidence type="ECO:0000256" key="7">
    <source>
        <dbReference type="ARBA" id="ARBA00023136"/>
    </source>
</evidence>
<proteinExistence type="predicted"/>
<evidence type="ECO:0000313" key="12">
    <source>
        <dbReference type="Proteomes" id="UP000549517"/>
    </source>
</evidence>
<evidence type="ECO:0000256" key="4">
    <source>
        <dbReference type="ARBA" id="ARBA00022927"/>
    </source>
</evidence>
<evidence type="ECO:0000313" key="11">
    <source>
        <dbReference type="Proteomes" id="UP000501518"/>
    </source>
</evidence>
<dbReference type="Proteomes" id="UP000549517">
    <property type="component" value="Unassembled WGS sequence"/>
</dbReference>
<keyword evidence="7" id="KW-0472">Membrane</keyword>
<name>A0A6G8KV77_9MICO</name>
<evidence type="ECO:0000313" key="10">
    <source>
        <dbReference type="EMBL" id="QIN28712.1"/>
    </source>
</evidence>
<evidence type="ECO:0000256" key="5">
    <source>
        <dbReference type="ARBA" id="ARBA00022989"/>
    </source>
</evidence>
<accession>A0A6G8KV77</accession>
<keyword evidence="3" id="KW-0812">Transmembrane</keyword>
<feature type="compositionally biased region" description="Low complexity" evidence="8">
    <location>
        <begin position="86"/>
        <end position="115"/>
    </location>
</feature>
<dbReference type="PRINTS" id="PR01506">
    <property type="entry name" value="TATBPROTEIN"/>
</dbReference>
<dbReference type="InterPro" id="IPR003369">
    <property type="entry name" value="TatA/B/E"/>
</dbReference>
<dbReference type="EMBL" id="JABEMC010000003">
    <property type="protein sequence ID" value="NNG78855.1"/>
    <property type="molecule type" value="Genomic_DNA"/>
</dbReference>
<sequence length="143" mass="15772">MRAMFGINGTEMLIIVIVALLVIGPQRLPEYAEQLKEFVKLLKRRADEAKGSLRRDFAEDLPDVDWKTLDPRQYDPRRIVREALQEESQAQASSGSRKSTGSTAAGSSSDEAAAAQLSPVQRYRAQVALRDAEAAPPFDPEAT</sequence>
<evidence type="ECO:0000256" key="1">
    <source>
        <dbReference type="ARBA" id="ARBA00004167"/>
    </source>
</evidence>
<dbReference type="AlphaFoldDB" id="A0A6G8KV77"/>
<dbReference type="GO" id="GO:0015031">
    <property type="term" value="P:protein transport"/>
    <property type="evidence" value="ECO:0007669"/>
    <property type="project" value="UniProtKB-KW"/>
</dbReference>
<protein>
    <submittedName>
        <fullName evidence="10">Preprotein translocase subunit TatB</fullName>
    </submittedName>
</protein>
<gene>
    <name evidence="10" type="ORF">EW640_05060</name>
    <name evidence="9" type="ORF">HLA91_05610</name>
</gene>
<keyword evidence="6" id="KW-0811">Translocation</keyword>
<keyword evidence="4" id="KW-0653">Protein transport</keyword>
<evidence type="ECO:0000313" key="9">
    <source>
        <dbReference type="EMBL" id="NNG78855.1"/>
    </source>
</evidence>
<dbReference type="Gene3D" id="1.20.5.3310">
    <property type="match status" value="1"/>
</dbReference>
<dbReference type="PANTHER" id="PTHR33162:SF1">
    <property type="entry name" value="SEC-INDEPENDENT PROTEIN TRANSLOCASE PROTEIN TATA, CHLOROPLASTIC"/>
    <property type="match status" value="1"/>
</dbReference>
<dbReference type="EMBL" id="CP035810">
    <property type="protein sequence ID" value="QIN28712.1"/>
    <property type="molecule type" value="Genomic_DNA"/>
</dbReference>
<evidence type="ECO:0000256" key="2">
    <source>
        <dbReference type="ARBA" id="ARBA00022448"/>
    </source>
</evidence>
<reference evidence="9 12" key="2">
    <citation type="submission" date="2020-05" db="EMBL/GenBank/DDBJ databases">
        <title>MicrobeNet Type strains.</title>
        <authorList>
            <person name="Nicholson A.C."/>
        </authorList>
    </citation>
    <scope>NUCLEOTIDE SEQUENCE [LARGE SCALE GENOMIC DNA]</scope>
    <source>
        <strain evidence="9 12">CCUG 46604</strain>
    </source>
</reference>
<dbReference type="Pfam" id="PF02416">
    <property type="entry name" value="TatA_B_E"/>
    <property type="match status" value="1"/>
</dbReference>
<keyword evidence="5" id="KW-1133">Transmembrane helix</keyword>
<dbReference type="PANTHER" id="PTHR33162">
    <property type="entry name" value="SEC-INDEPENDENT PROTEIN TRANSLOCASE PROTEIN TATA, CHLOROPLASTIC"/>
    <property type="match status" value="1"/>
</dbReference>
<comment type="subcellular location">
    <subcellularLocation>
        <location evidence="1">Membrane</location>
        <topology evidence="1">Single-pass membrane protein</topology>
    </subcellularLocation>
</comment>